<dbReference type="InterPro" id="IPR029060">
    <property type="entry name" value="PIN-like_dom_sf"/>
</dbReference>
<protein>
    <recommendedName>
        <fullName evidence="1">PIN domain-containing protein</fullName>
    </recommendedName>
</protein>
<dbReference type="Pfam" id="PF10130">
    <property type="entry name" value="PIN_2"/>
    <property type="match status" value="1"/>
</dbReference>
<accession>A0A7G9YVW7</accession>
<sequence length="141" mass="16273">MLVVVDANTVFSALLTKGRTFDVFLANNLFKRFEFIAPEFLFFELGKHFDEIVVRSKLSDEELDKVFRFIKGEIDFTPFEEFNRYADEAEEIAPHAKDVQYFALALSFHAAIWSNEKAFKKQSVVKVFSTKDLISVLFSAP</sequence>
<proteinExistence type="predicted"/>
<gene>
    <name evidence="2" type="ORF">MDNCFBIC_00021</name>
</gene>
<dbReference type="InterPro" id="IPR002716">
    <property type="entry name" value="PIN_dom"/>
</dbReference>
<reference evidence="2" key="1">
    <citation type="submission" date="2020-06" db="EMBL/GenBank/DDBJ databases">
        <title>Unique genomic features of the anaerobic methanotrophic archaea.</title>
        <authorList>
            <person name="Chadwick G.L."/>
            <person name="Skennerton C.T."/>
            <person name="Laso-Perez R."/>
            <person name="Leu A.O."/>
            <person name="Speth D.R."/>
            <person name="Yu H."/>
            <person name="Morgan-Lang C."/>
            <person name="Hatzenpichler R."/>
            <person name="Goudeau D."/>
            <person name="Malmstrom R."/>
            <person name="Brazelton W.J."/>
            <person name="Woyke T."/>
            <person name="Hallam S.J."/>
            <person name="Tyson G.W."/>
            <person name="Wegener G."/>
            <person name="Boetius A."/>
            <person name="Orphan V."/>
        </authorList>
    </citation>
    <scope>NUCLEOTIDE SEQUENCE</scope>
</reference>
<evidence type="ECO:0000259" key="1">
    <source>
        <dbReference type="Pfam" id="PF10130"/>
    </source>
</evidence>
<evidence type="ECO:0000313" key="2">
    <source>
        <dbReference type="EMBL" id="QNO52151.1"/>
    </source>
</evidence>
<feature type="domain" description="PIN" evidence="1">
    <location>
        <begin position="4"/>
        <end position="122"/>
    </location>
</feature>
<organism evidence="2">
    <name type="scientific">Candidatus Methanophagaceae archaeon ANME-1 ERB6</name>
    <dbReference type="NCBI Taxonomy" id="2759912"/>
    <lineage>
        <taxon>Archaea</taxon>
        <taxon>Methanobacteriati</taxon>
        <taxon>Methanobacteriota</taxon>
        <taxon>Stenosarchaea group</taxon>
        <taxon>Methanomicrobia</taxon>
        <taxon>Candidatus Methanophagales</taxon>
        <taxon>Candidatus Methanophagaceae</taxon>
    </lineage>
</organism>
<dbReference type="Gene3D" id="3.40.50.1010">
    <property type="entry name" value="5'-nuclease"/>
    <property type="match status" value="1"/>
</dbReference>
<dbReference type="AlphaFoldDB" id="A0A7G9YVW7"/>
<dbReference type="EMBL" id="MT631502">
    <property type="protein sequence ID" value="QNO52151.1"/>
    <property type="molecule type" value="Genomic_DNA"/>
</dbReference>
<dbReference type="SUPFAM" id="SSF88723">
    <property type="entry name" value="PIN domain-like"/>
    <property type="match status" value="1"/>
</dbReference>
<name>A0A7G9YVW7_9EURY</name>